<evidence type="ECO:0000256" key="2">
    <source>
        <dbReference type="ARBA" id="ARBA00022525"/>
    </source>
</evidence>
<dbReference type="CDD" id="cd09819">
    <property type="entry name" value="An_peroxidase_bacterial_1"/>
    <property type="match status" value="1"/>
</dbReference>
<dbReference type="OrthoDB" id="105077at2"/>
<dbReference type="Proteomes" id="UP000773614">
    <property type="component" value="Unassembled WGS sequence"/>
</dbReference>
<dbReference type="PANTHER" id="PTHR11475:SF4">
    <property type="entry name" value="CHORION PEROXIDASE"/>
    <property type="match status" value="1"/>
</dbReference>
<dbReference type="GO" id="GO:0005576">
    <property type="term" value="C:extracellular region"/>
    <property type="evidence" value="ECO:0007669"/>
    <property type="project" value="UniProtKB-SubCell"/>
</dbReference>
<dbReference type="PANTHER" id="PTHR11475">
    <property type="entry name" value="OXIDASE/PEROXIDASE"/>
    <property type="match status" value="1"/>
</dbReference>
<dbReference type="PRINTS" id="PR00457">
    <property type="entry name" value="ANPEROXIDASE"/>
</dbReference>
<dbReference type="PROSITE" id="PS50292">
    <property type="entry name" value="PEROXIDASE_3"/>
    <property type="match status" value="1"/>
</dbReference>
<dbReference type="InterPro" id="IPR010255">
    <property type="entry name" value="Haem_peroxidase_sf"/>
</dbReference>
<comment type="caution">
    <text evidence="4">The sequence shown here is derived from an EMBL/GenBank/DDBJ whole genome shotgun (WGS) entry which is preliminary data.</text>
</comment>
<evidence type="ECO:0000313" key="4">
    <source>
        <dbReference type="EMBL" id="MYZ47919.1"/>
    </source>
</evidence>
<keyword evidence="5" id="KW-1185">Reference proteome</keyword>
<dbReference type="InterPro" id="IPR019791">
    <property type="entry name" value="Haem_peroxidase_animal"/>
</dbReference>
<accession>A0A964T414</accession>
<dbReference type="SUPFAM" id="SSF48113">
    <property type="entry name" value="Heme-dependent peroxidases"/>
    <property type="match status" value="1"/>
</dbReference>
<dbReference type="EMBL" id="SPKJ01000024">
    <property type="protein sequence ID" value="MYZ47919.1"/>
    <property type="molecule type" value="Genomic_DNA"/>
</dbReference>
<keyword evidence="3" id="KW-0325">Glycoprotein</keyword>
<dbReference type="GO" id="GO:0006979">
    <property type="term" value="P:response to oxidative stress"/>
    <property type="evidence" value="ECO:0007669"/>
    <property type="project" value="InterPro"/>
</dbReference>
<dbReference type="GO" id="GO:0004601">
    <property type="term" value="F:peroxidase activity"/>
    <property type="evidence" value="ECO:0007669"/>
    <property type="project" value="UniProtKB-KW"/>
</dbReference>
<dbReference type="Gene3D" id="1.10.640.10">
    <property type="entry name" value="Haem peroxidase domain superfamily, animal type"/>
    <property type="match status" value="1"/>
</dbReference>
<keyword evidence="4" id="KW-0575">Peroxidase</keyword>
<reference evidence="4" key="1">
    <citation type="submission" date="2019-03" db="EMBL/GenBank/DDBJ databases">
        <title>Afifella sp. nov., isolated from activated sludge.</title>
        <authorList>
            <person name="Li Q."/>
            <person name="Liu Y."/>
        </authorList>
    </citation>
    <scope>NUCLEOTIDE SEQUENCE</scope>
    <source>
        <strain evidence="4">L72</strain>
    </source>
</reference>
<keyword evidence="4" id="KW-0560">Oxidoreductase</keyword>
<dbReference type="Pfam" id="PF03098">
    <property type="entry name" value="An_peroxidase"/>
    <property type="match status" value="1"/>
</dbReference>
<sequence length="479" mass="52008">MVFTRGMNPPQSRYYNSGRFGRLFPTLPPQGDFQDPTMKAALSEVGEKGGIMDGGGAANPDNPAMPSGITFLGQFLDHDITFDPTSSLERQQDPEAITNFRTPAFELDSVYGSGPGASPHLYDQTVEDGRTTMLVEAIPGSEAASNDGTPRFDVPRNGQNTAILGDPRNDENLIISQLHLAILKFHNATLAAVPDTIRGSDRRFEEAQRLVRWHYQWIILHEFLPLIVGAGPVEAVLSRPCEVFDWDNLPFIPAEFSVATYRFGHSLVRPGYRANFGPPDGGPFAAPIFNDPLPPGENPADPNDLRGGRRAARRFVDWQSFFDFGDGNLAHSKKIDTVLSGGLFDLPGIPAGEPQSLAQRNLMRGLAFGLPSGQAVARYLGLDPLSAADLADIGAVDPRLAEETPLWFYILREAAVQTGGERLGEVGGRIVAEVFVGLLQGDRSSYLRQHPKWRPDGGAFRMADLLTMAGVVGPVPPTP</sequence>
<keyword evidence="2" id="KW-0964">Secreted</keyword>
<protein>
    <submittedName>
        <fullName evidence="4">Peroxidase</fullName>
    </submittedName>
</protein>
<dbReference type="AlphaFoldDB" id="A0A964T414"/>
<evidence type="ECO:0000313" key="5">
    <source>
        <dbReference type="Proteomes" id="UP000773614"/>
    </source>
</evidence>
<evidence type="ECO:0000256" key="1">
    <source>
        <dbReference type="ARBA" id="ARBA00004613"/>
    </source>
</evidence>
<comment type="subcellular location">
    <subcellularLocation>
        <location evidence="1">Secreted</location>
    </subcellularLocation>
</comment>
<name>A0A964T414_9HYPH</name>
<gene>
    <name evidence="4" type="ORF">E4O86_09365</name>
</gene>
<organism evidence="4 5">
    <name type="scientific">Propylenella binzhouense</name>
    <dbReference type="NCBI Taxonomy" id="2555902"/>
    <lineage>
        <taxon>Bacteria</taxon>
        <taxon>Pseudomonadati</taxon>
        <taxon>Pseudomonadota</taxon>
        <taxon>Alphaproteobacteria</taxon>
        <taxon>Hyphomicrobiales</taxon>
        <taxon>Propylenellaceae</taxon>
        <taxon>Propylenella</taxon>
    </lineage>
</organism>
<proteinExistence type="predicted"/>
<dbReference type="InterPro" id="IPR037120">
    <property type="entry name" value="Haem_peroxidase_sf_animal"/>
</dbReference>
<dbReference type="GO" id="GO:0020037">
    <property type="term" value="F:heme binding"/>
    <property type="evidence" value="ECO:0007669"/>
    <property type="project" value="InterPro"/>
</dbReference>
<evidence type="ECO:0000256" key="3">
    <source>
        <dbReference type="ARBA" id="ARBA00023180"/>
    </source>
</evidence>